<dbReference type="Proteomes" id="UP001499863">
    <property type="component" value="Unassembled WGS sequence"/>
</dbReference>
<sequence length="72" mass="7338">MPCKAPDKVSEKTPHKMHRRSAEDRGGVGVDQSLLQGLAHQQDGELGGAGDQRAAPVGGVGRPRPAGSAAQG</sequence>
<comment type="caution">
    <text evidence="2">The sequence shown here is derived from an EMBL/GenBank/DDBJ whole genome shotgun (WGS) entry which is preliminary data.</text>
</comment>
<gene>
    <name evidence="2" type="ORF">GCM10009639_64530</name>
</gene>
<reference evidence="2 3" key="1">
    <citation type="journal article" date="2019" name="Int. J. Syst. Evol. Microbiol.">
        <title>The Global Catalogue of Microorganisms (GCM) 10K type strain sequencing project: providing services to taxonomists for standard genome sequencing and annotation.</title>
        <authorList>
            <consortium name="The Broad Institute Genomics Platform"/>
            <consortium name="The Broad Institute Genome Sequencing Center for Infectious Disease"/>
            <person name="Wu L."/>
            <person name="Ma J."/>
        </authorList>
    </citation>
    <scope>NUCLEOTIDE SEQUENCE [LARGE SCALE GENOMIC DNA]</scope>
    <source>
        <strain evidence="2 3">JCM 12393</strain>
    </source>
</reference>
<feature type="region of interest" description="Disordered" evidence="1">
    <location>
        <begin position="1"/>
        <end position="72"/>
    </location>
</feature>
<evidence type="ECO:0000313" key="2">
    <source>
        <dbReference type="EMBL" id="GAA1412346.1"/>
    </source>
</evidence>
<dbReference type="EMBL" id="BAAAKJ010000433">
    <property type="protein sequence ID" value="GAA1412346.1"/>
    <property type="molecule type" value="Genomic_DNA"/>
</dbReference>
<feature type="compositionally biased region" description="Low complexity" evidence="1">
    <location>
        <begin position="53"/>
        <end position="72"/>
    </location>
</feature>
<evidence type="ECO:0000256" key="1">
    <source>
        <dbReference type="SAM" id="MobiDB-lite"/>
    </source>
</evidence>
<name>A0ABN1YIE3_9ACTN</name>
<proteinExistence type="predicted"/>
<keyword evidence="3" id="KW-1185">Reference proteome</keyword>
<protein>
    <submittedName>
        <fullName evidence="2">Uncharacterized protein</fullName>
    </submittedName>
</protein>
<accession>A0ABN1YIE3</accession>
<evidence type="ECO:0000313" key="3">
    <source>
        <dbReference type="Proteomes" id="UP001499863"/>
    </source>
</evidence>
<feature type="compositionally biased region" description="Basic and acidic residues" evidence="1">
    <location>
        <begin position="1"/>
        <end position="26"/>
    </location>
</feature>
<organism evidence="2 3">
    <name type="scientific">Kitasatospora putterlickiae</name>
    <dbReference type="NCBI Taxonomy" id="221725"/>
    <lineage>
        <taxon>Bacteria</taxon>
        <taxon>Bacillati</taxon>
        <taxon>Actinomycetota</taxon>
        <taxon>Actinomycetes</taxon>
        <taxon>Kitasatosporales</taxon>
        <taxon>Streptomycetaceae</taxon>
        <taxon>Kitasatospora</taxon>
    </lineage>
</organism>